<keyword evidence="2" id="KW-0238">DNA-binding</keyword>
<dbReference type="PANTHER" id="PTHR47504:SF6">
    <property type="entry name" value="ARAC-FAMILY TRANSCRIPTIONAL REGULATOR"/>
    <property type="match status" value="1"/>
</dbReference>
<dbReference type="AlphaFoldDB" id="A0A141GNC8"/>
<dbReference type="EMBL" id="KP867044">
    <property type="protein sequence ID" value="ALL53556.1"/>
    <property type="molecule type" value="Genomic_DNA"/>
</dbReference>
<dbReference type="SMART" id="SM00342">
    <property type="entry name" value="HTH_ARAC"/>
    <property type="match status" value="1"/>
</dbReference>
<keyword evidence="1" id="KW-0805">Transcription regulation</keyword>
<protein>
    <submittedName>
        <fullName evidence="5">AraC family transcriptional regulator</fullName>
    </submittedName>
</protein>
<dbReference type="GO" id="GO:0043565">
    <property type="term" value="F:sequence-specific DNA binding"/>
    <property type="evidence" value="ECO:0007669"/>
    <property type="project" value="InterPro"/>
</dbReference>
<evidence type="ECO:0000256" key="3">
    <source>
        <dbReference type="ARBA" id="ARBA00023163"/>
    </source>
</evidence>
<evidence type="ECO:0000256" key="1">
    <source>
        <dbReference type="ARBA" id="ARBA00023015"/>
    </source>
</evidence>
<dbReference type="Gene3D" id="1.10.10.60">
    <property type="entry name" value="Homeodomain-like"/>
    <property type="match status" value="2"/>
</dbReference>
<sequence>MFSWYDEIQKIKSWIDKNIEDVSLAQLSNYFGYSPHYLSKKFHELEGIPLKEYILTSRIQHAAIHLVETNDRIIDIALSHGYSSQEAFTRAFLKVYGITPWSYRKLQKPSQNAVKSRLLHSVGFTKPIGGMDMKIYVKQMYDWNYYAYFAEDVDEKYWNYFKENLWWQVGNNFVKSFDNVKDFEYCADNFTKYGETAIKQQLKIIPAPWEKALDLFIPEIEKLGVDWYIHGSVAMALWGIDVAPKDVNIIIPNYSDFDRVRDHFCKYAIRPIERCENWIMSGLGEIFMEAVIGISFHNKELEPYDMSKLGKINYNGTEVYVSGLEMLRQDNINYHRMDRVKAIEDKIRQLAVL</sequence>
<evidence type="ECO:0000259" key="4">
    <source>
        <dbReference type="PROSITE" id="PS01124"/>
    </source>
</evidence>
<proteinExistence type="predicted"/>
<dbReference type="InterPro" id="IPR009057">
    <property type="entry name" value="Homeodomain-like_sf"/>
</dbReference>
<feature type="domain" description="HTH araC/xylS-type" evidence="4">
    <location>
        <begin position="9"/>
        <end position="106"/>
    </location>
</feature>
<reference evidence="5" key="1">
    <citation type="submission" date="2015-02" db="EMBL/GenBank/DDBJ databases">
        <authorList>
            <person name="Chooi Y.-H."/>
        </authorList>
    </citation>
    <scope>NUCLEOTIDE SEQUENCE</scope>
</reference>
<dbReference type="Pfam" id="PF12833">
    <property type="entry name" value="HTH_18"/>
    <property type="match status" value="1"/>
</dbReference>
<dbReference type="SUPFAM" id="SSF46689">
    <property type="entry name" value="Homeodomain-like"/>
    <property type="match status" value="1"/>
</dbReference>
<dbReference type="SUPFAM" id="SSF81301">
    <property type="entry name" value="Nucleotidyltransferase"/>
    <property type="match status" value="1"/>
</dbReference>
<dbReference type="Gene3D" id="3.30.460.40">
    <property type="match status" value="1"/>
</dbReference>
<dbReference type="GO" id="GO:0003700">
    <property type="term" value="F:DNA-binding transcription factor activity"/>
    <property type="evidence" value="ECO:0007669"/>
    <property type="project" value="InterPro"/>
</dbReference>
<dbReference type="PANTHER" id="PTHR47504">
    <property type="entry name" value="RIGHT ORIGIN-BINDING PROTEIN"/>
    <property type="match status" value="1"/>
</dbReference>
<dbReference type="PROSITE" id="PS00041">
    <property type="entry name" value="HTH_ARAC_FAMILY_1"/>
    <property type="match status" value="1"/>
</dbReference>
<dbReference type="InterPro" id="IPR018062">
    <property type="entry name" value="HTH_AraC-typ_CS"/>
</dbReference>
<evidence type="ECO:0000313" key="5">
    <source>
        <dbReference type="EMBL" id="ALL53556.1"/>
    </source>
</evidence>
<organism evidence="5">
    <name type="scientific">uncultured firmicutes bacterium contig_31</name>
    <dbReference type="NCBI Taxonomy" id="1643554"/>
    <lineage>
        <taxon>Bacteria</taxon>
        <taxon>Bacillati</taxon>
        <taxon>Bacillota</taxon>
        <taxon>environmental samples</taxon>
    </lineage>
</organism>
<keyword evidence="3" id="KW-0804">Transcription</keyword>
<dbReference type="InterPro" id="IPR043519">
    <property type="entry name" value="NT_sf"/>
</dbReference>
<evidence type="ECO:0000256" key="2">
    <source>
        <dbReference type="ARBA" id="ARBA00023125"/>
    </source>
</evidence>
<name>A0A141GNC8_9FIRM</name>
<dbReference type="PROSITE" id="PS01124">
    <property type="entry name" value="HTH_ARAC_FAMILY_2"/>
    <property type="match status" value="1"/>
</dbReference>
<dbReference type="InterPro" id="IPR018060">
    <property type="entry name" value="HTH_AraC"/>
</dbReference>
<dbReference type="InterPro" id="IPR020449">
    <property type="entry name" value="Tscrpt_reg_AraC-type_HTH"/>
</dbReference>
<dbReference type="PRINTS" id="PR00032">
    <property type="entry name" value="HTHARAC"/>
</dbReference>
<dbReference type="InterPro" id="IPR050959">
    <property type="entry name" value="MarA-like"/>
</dbReference>
<accession>A0A141GNC8</accession>